<dbReference type="Proteomes" id="UP001200470">
    <property type="component" value="Unassembled WGS sequence"/>
</dbReference>
<feature type="transmembrane region" description="Helical" evidence="1">
    <location>
        <begin position="17"/>
        <end position="35"/>
    </location>
</feature>
<name>A0ABS9CG19_9BACT</name>
<feature type="transmembrane region" description="Helical" evidence="1">
    <location>
        <begin position="439"/>
        <end position="457"/>
    </location>
</feature>
<evidence type="ECO:0000313" key="3">
    <source>
        <dbReference type="Proteomes" id="UP001200470"/>
    </source>
</evidence>
<dbReference type="Pfam" id="PF19558">
    <property type="entry name" value="DUF6080"/>
    <property type="match status" value="1"/>
</dbReference>
<evidence type="ECO:0000256" key="1">
    <source>
        <dbReference type="SAM" id="Phobius"/>
    </source>
</evidence>
<protein>
    <submittedName>
        <fullName evidence="2">GtrA family protein</fullName>
    </submittedName>
</protein>
<feature type="transmembrane region" description="Helical" evidence="1">
    <location>
        <begin position="84"/>
        <end position="102"/>
    </location>
</feature>
<proteinExistence type="predicted"/>
<dbReference type="RefSeq" id="WP_094435217.1">
    <property type="nucleotide sequence ID" value="NZ_JADYTN010000005.1"/>
</dbReference>
<keyword evidence="3" id="KW-1185">Reference proteome</keyword>
<feature type="transmembrane region" description="Helical" evidence="1">
    <location>
        <begin position="147"/>
        <end position="178"/>
    </location>
</feature>
<dbReference type="InterPro" id="IPR045726">
    <property type="entry name" value="DUF6080"/>
</dbReference>
<feature type="transmembrane region" description="Helical" evidence="1">
    <location>
        <begin position="360"/>
        <end position="379"/>
    </location>
</feature>
<accession>A0ABS9CG19</accession>
<gene>
    <name evidence="2" type="ORF">I6E12_03515</name>
</gene>
<dbReference type="EMBL" id="JADYTN010000005">
    <property type="protein sequence ID" value="MCF2563179.1"/>
    <property type="molecule type" value="Genomic_DNA"/>
</dbReference>
<keyword evidence="1" id="KW-0472">Membrane</keyword>
<feature type="transmembrane region" description="Helical" evidence="1">
    <location>
        <begin position="108"/>
        <end position="126"/>
    </location>
</feature>
<keyword evidence="1" id="KW-1133">Transmembrane helix</keyword>
<sequence>MISIFNDIFKIRKEERWMALIVLLVIVALNGLFIARLSPLFMQEGFGPYWKVFMREFHLSGYDPLTYLGVTDWGTVYNVYRHPLLAFFIWPLFLINAMLSALTGVNCVQYVVALPLVAASLYSYLFTYRIMREFFLLPKGDATLLSAYYFSMAYILLSVIVPDHFTISMFLLLLTVYVSGRCIHAGRQLSWWQTALLFVVTAGVTLSNGIKTYLSALLVNGRSFFRWRHLLLGVLLPAALIWGFSRWEYRTYVWPKEQQRAAAKAKKAEERQRFMASLSVDERQKAEEKQQKRNQVLARQAAKTGKPMKKVGFLSWTDTTTPRLKTAYENLFGEAIQFHQQHFLGDTLVFRPVFVRYDWAISYVVEGIIVLLFIVGLWVGRRNRVLWLALSYFVFDMGIHLVLGFGINEIFIMAPHWLFVVPFATAALFHRLQGTPRQVLRLLTAVLSIYLLLYNGVQLVDFLLSPINATL</sequence>
<evidence type="ECO:0000313" key="2">
    <source>
        <dbReference type="EMBL" id="MCF2563179.1"/>
    </source>
</evidence>
<comment type="caution">
    <text evidence="2">The sequence shown here is derived from an EMBL/GenBank/DDBJ whole genome shotgun (WGS) entry which is preliminary data.</text>
</comment>
<feature type="transmembrane region" description="Helical" evidence="1">
    <location>
        <begin position="230"/>
        <end position="247"/>
    </location>
</feature>
<feature type="transmembrane region" description="Helical" evidence="1">
    <location>
        <begin position="190"/>
        <end position="210"/>
    </location>
</feature>
<keyword evidence="1" id="KW-0812">Transmembrane</keyword>
<organism evidence="2 3">
    <name type="scientific">Xylanibacter brevis</name>
    <dbReference type="NCBI Taxonomy" id="83231"/>
    <lineage>
        <taxon>Bacteria</taxon>
        <taxon>Pseudomonadati</taxon>
        <taxon>Bacteroidota</taxon>
        <taxon>Bacteroidia</taxon>
        <taxon>Bacteroidales</taxon>
        <taxon>Prevotellaceae</taxon>
        <taxon>Xylanibacter</taxon>
    </lineage>
</organism>
<reference evidence="2 3" key="1">
    <citation type="submission" date="2020-12" db="EMBL/GenBank/DDBJ databases">
        <title>Whole genome sequences of gut porcine anaerobes.</title>
        <authorList>
            <person name="Kubasova T."/>
            <person name="Jahodarova E."/>
            <person name="Rychlik I."/>
        </authorList>
    </citation>
    <scope>NUCLEOTIDE SEQUENCE [LARGE SCALE GENOMIC DNA]</scope>
    <source>
        <strain evidence="2 3">An925</strain>
    </source>
</reference>